<evidence type="ECO:0000313" key="4">
    <source>
        <dbReference type="Proteomes" id="UP001234178"/>
    </source>
</evidence>
<keyword evidence="4" id="KW-1185">Reference proteome</keyword>
<evidence type="ECO:0000259" key="2">
    <source>
        <dbReference type="PROSITE" id="PS51192"/>
    </source>
</evidence>
<dbReference type="SMART" id="SM00487">
    <property type="entry name" value="DEXDc"/>
    <property type="match status" value="1"/>
</dbReference>
<proteinExistence type="predicted"/>
<dbReference type="PANTHER" id="PTHR18934">
    <property type="entry name" value="ATP-DEPENDENT RNA HELICASE"/>
    <property type="match status" value="1"/>
</dbReference>
<comment type="caution">
    <text evidence="3">The sequence shown here is derived from an EMBL/GenBank/DDBJ whole genome shotgun (WGS) entry which is preliminary data.</text>
</comment>
<dbReference type="Proteomes" id="UP001234178">
    <property type="component" value="Unassembled WGS sequence"/>
</dbReference>
<dbReference type="InterPro" id="IPR011545">
    <property type="entry name" value="DEAD/DEAH_box_helicase_dom"/>
</dbReference>
<keyword evidence="1" id="KW-1133">Transmembrane helix</keyword>
<feature type="domain" description="Helicase ATP-binding" evidence="2">
    <location>
        <begin position="983"/>
        <end position="1149"/>
    </location>
</feature>
<feature type="transmembrane region" description="Helical" evidence="1">
    <location>
        <begin position="812"/>
        <end position="832"/>
    </location>
</feature>
<evidence type="ECO:0000256" key="1">
    <source>
        <dbReference type="SAM" id="Phobius"/>
    </source>
</evidence>
<evidence type="ECO:0000313" key="3">
    <source>
        <dbReference type="EMBL" id="KAK4024772.1"/>
    </source>
</evidence>
<keyword evidence="1" id="KW-0472">Membrane</keyword>
<dbReference type="EMBL" id="JAOYFB010000037">
    <property type="protein sequence ID" value="KAK4024772.1"/>
    <property type="molecule type" value="Genomic_DNA"/>
</dbReference>
<feature type="transmembrane region" description="Helical" evidence="1">
    <location>
        <begin position="362"/>
        <end position="382"/>
    </location>
</feature>
<accession>A0ABR0AI19</accession>
<dbReference type="InterPro" id="IPR014001">
    <property type="entry name" value="Helicase_ATP-bd"/>
</dbReference>
<feature type="transmembrane region" description="Helical" evidence="1">
    <location>
        <begin position="542"/>
        <end position="562"/>
    </location>
</feature>
<keyword evidence="1" id="KW-0812">Transmembrane</keyword>
<feature type="transmembrane region" description="Helical" evidence="1">
    <location>
        <begin position="278"/>
        <end position="298"/>
    </location>
</feature>
<name>A0ABR0AI19_9CRUS</name>
<feature type="transmembrane region" description="Helical" evidence="1">
    <location>
        <begin position="722"/>
        <end position="742"/>
    </location>
</feature>
<feature type="transmembrane region" description="Helical" evidence="1">
    <location>
        <begin position="632"/>
        <end position="652"/>
    </location>
</feature>
<organism evidence="3 4">
    <name type="scientific">Daphnia magna</name>
    <dbReference type="NCBI Taxonomy" id="35525"/>
    <lineage>
        <taxon>Eukaryota</taxon>
        <taxon>Metazoa</taxon>
        <taxon>Ecdysozoa</taxon>
        <taxon>Arthropoda</taxon>
        <taxon>Crustacea</taxon>
        <taxon>Branchiopoda</taxon>
        <taxon>Diplostraca</taxon>
        <taxon>Cladocera</taxon>
        <taxon>Anomopoda</taxon>
        <taxon>Daphniidae</taxon>
        <taxon>Daphnia</taxon>
    </lineage>
</organism>
<dbReference type="PANTHER" id="PTHR18934:SF113">
    <property type="entry name" value="ATP-DEPENDENT RNA HELICASE TDRD9"/>
    <property type="match status" value="1"/>
</dbReference>
<dbReference type="InterPro" id="IPR027417">
    <property type="entry name" value="P-loop_NTPase"/>
</dbReference>
<dbReference type="Gene3D" id="3.40.50.300">
    <property type="entry name" value="P-loop containing nucleotide triphosphate hydrolases"/>
    <property type="match status" value="1"/>
</dbReference>
<protein>
    <recommendedName>
        <fullName evidence="2">Helicase ATP-binding domain-containing protein</fullName>
    </recommendedName>
</protein>
<dbReference type="SUPFAM" id="SSF52540">
    <property type="entry name" value="P-loop containing nucleoside triphosphate hydrolases"/>
    <property type="match status" value="1"/>
</dbReference>
<gene>
    <name evidence="3" type="ORF">OUZ56_010251</name>
</gene>
<dbReference type="Pfam" id="PF00270">
    <property type="entry name" value="DEAD"/>
    <property type="match status" value="1"/>
</dbReference>
<sequence>MPDHLQQPVYWIIMFINHRFCELAYFRSTDLWVKARLAAIRGSMEMLCACFHYGVPNPEDEEYPLLLVDTPFLQSVVSIYGPLGYGPSTLPLRHSAVIICSLAYFRSTDLWVKARLAAIRGSMEMLCACFHYGVPNPEDEEYPTPPERSFDLRTSGLWAQHASAAPLCCHNITVINLNITFTCASTGNRTRAARVAGEHSSTEPSMPDDKRTFEHSTDLWVKARLAAIRGSMEMLCACFHYGVPNPEDEEYPLLLQSVVSIYGPLGYGPSTLPLRHSAVIICSLYYILLTAFVALAYFRSTDLWVKARLAAIRGSMEMLCACFHYGVPNPEDEEYPLLLQSVVSIYGPLGYGPSTLPLRHSAVIICSLYYILLTAFVALAYFRSTDLWVKARLAAIRGSMEMLCACFHYGVPNPEDEEYPLLLVDTPFLQSVVSIYGPLGYGPSTLPLRHSAVIICSLYYILLTAFVALAYFRSTDLWVKARLAAIRGSMEMLCACFHYGVPNPEDEEYPLLLVDTPFLQSVVSIYGPLGYGPSTLPLRHSAVIICSLYYILLTAFVALAYFRSTDLWVKARLAAIRGSMEMLCACFHYGVPNPEDEEYPLLLVDTPFLQSVVSIYGPLGYGPSTLPLRHSAVIICSLYYILLTAFVALAYFRSTDLWVKARLAAIRGSMEMLCACFHYGVPNPEDEEYPLLLVDTPFLQSVVSIYGPLGYGPSTLPLRHSAVIICSLYYILLTAFVALAYFRSTDLWVKARLAAIRGSMEMLCACFHYGVPNPEDEEYPLLLVDTPFLQSVVSIYGPLCYGPSTLPLRHSAVIICSLYYILLTAFVALAYFRSTDLWVKARLAAIRGSMEMLCACFHYGVPNPEDEEYPLLLVDTPFLFISHFFAYVLMNPLHTIVNMLDNNNNNIEKKNSKVAARKQRFVERRMIGVGKIMLEDESTICEDMLNALDVSGLQAKAAAFNDYNFEAPNRSPLAIDNQRTAILELLKKENVIIVKGFNGCGKTTQVAQFVLDECYRTKTPCNIVVTQPRRIAAISIAKRVCYERNWTLGTVVGYRVGMEHEVSESTLLTYLTTGCLLEALVAKKSLEGYTHIIIDEVHERDEDTDFLLLVVRKFLLHTRTTTKVFLMSVTFDADKFGQYFNSPVIGNFPFTSKRPFRNAPIIEVEHGEPHDIRVYYSEHLQKLEFLGGSMNYPYDSVPEIHKLKYEAVAKLISAFDGRREIQSYGRHPKSKI</sequence>
<reference evidence="3 4" key="1">
    <citation type="journal article" date="2023" name="Nucleic Acids Res.">
        <title>The hologenome of Daphnia magna reveals possible DNA methylation and microbiome-mediated evolution of the host genome.</title>
        <authorList>
            <person name="Chaturvedi A."/>
            <person name="Li X."/>
            <person name="Dhandapani V."/>
            <person name="Marshall H."/>
            <person name="Kissane S."/>
            <person name="Cuenca-Cambronero M."/>
            <person name="Asole G."/>
            <person name="Calvet F."/>
            <person name="Ruiz-Romero M."/>
            <person name="Marangio P."/>
            <person name="Guigo R."/>
            <person name="Rago D."/>
            <person name="Mirbahai L."/>
            <person name="Eastwood N."/>
            <person name="Colbourne J.K."/>
            <person name="Zhou J."/>
            <person name="Mallon E."/>
            <person name="Orsini L."/>
        </authorList>
    </citation>
    <scope>NUCLEOTIDE SEQUENCE [LARGE SCALE GENOMIC DNA]</scope>
    <source>
        <strain evidence="3">LRV0_1</strain>
    </source>
</reference>
<feature type="transmembrane region" description="Helical" evidence="1">
    <location>
        <begin position="452"/>
        <end position="472"/>
    </location>
</feature>
<dbReference type="PROSITE" id="PS51192">
    <property type="entry name" value="HELICASE_ATP_BIND_1"/>
    <property type="match status" value="1"/>
</dbReference>